<proteinExistence type="predicted"/>
<name>A0A9E6MXM5_9PROT</name>
<keyword evidence="1" id="KW-0472">Membrane</keyword>
<protein>
    <submittedName>
        <fullName evidence="2">Flp family type IVb pilin</fullName>
    </submittedName>
</protein>
<dbReference type="RefSeq" id="WP_273144516.1">
    <property type="nucleotide sequence ID" value="NZ_CP071137.1"/>
</dbReference>
<evidence type="ECO:0000313" key="3">
    <source>
        <dbReference type="Proteomes" id="UP000683551"/>
    </source>
</evidence>
<dbReference type="Pfam" id="PF04964">
    <property type="entry name" value="Flp_Fap"/>
    <property type="match status" value="1"/>
</dbReference>
<keyword evidence="1" id="KW-0812">Transmembrane</keyword>
<reference evidence="2" key="1">
    <citation type="submission" date="2021-02" db="EMBL/GenBank/DDBJ databases">
        <title>Comparative genomics of Ferrovum myxofaciens strains, predominant extremophile bacteria forming large biofilm stalactites in acid mine ecosystems.</title>
        <authorList>
            <person name="Burkartova K."/>
            <person name="Ridl J."/>
            <person name="Pajer P."/>
            <person name="Falteisek L."/>
        </authorList>
    </citation>
    <scope>NUCLEOTIDE SEQUENCE</scope>
    <source>
        <strain evidence="2">MI1III</strain>
    </source>
</reference>
<dbReference type="EMBL" id="CP071137">
    <property type="protein sequence ID" value="QWY77291.1"/>
    <property type="molecule type" value="Genomic_DNA"/>
</dbReference>
<evidence type="ECO:0000256" key="1">
    <source>
        <dbReference type="SAM" id="Phobius"/>
    </source>
</evidence>
<feature type="transmembrane region" description="Helical" evidence="1">
    <location>
        <begin position="20"/>
        <end position="42"/>
    </location>
</feature>
<organism evidence="2 3">
    <name type="scientific">Ferrovum myxofaciens</name>
    <dbReference type="NCBI Taxonomy" id="416213"/>
    <lineage>
        <taxon>Bacteria</taxon>
        <taxon>Pseudomonadati</taxon>
        <taxon>Pseudomonadota</taxon>
        <taxon>Betaproteobacteria</taxon>
        <taxon>Ferrovales</taxon>
        <taxon>Ferrovaceae</taxon>
        <taxon>Ferrovum</taxon>
    </lineage>
</organism>
<dbReference type="InterPro" id="IPR007047">
    <property type="entry name" value="Flp_Fap"/>
</dbReference>
<sequence length="48" mass="5009">MKKFILGLKRFVGSEEAVTAIEYALLAALIAVAVIGGASLLGTSSKYH</sequence>
<keyword evidence="1" id="KW-1133">Transmembrane helix</keyword>
<evidence type="ECO:0000313" key="2">
    <source>
        <dbReference type="EMBL" id="QWY77291.1"/>
    </source>
</evidence>
<dbReference type="Proteomes" id="UP000683551">
    <property type="component" value="Chromosome"/>
</dbReference>
<accession>A0A9E6MXM5</accession>
<dbReference type="AlphaFoldDB" id="A0A9E6MXM5"/>
<gene>
    <name evidence="2" type="ORF">JZL65_12610</name>
</gene>